<evidence type="ECO:0000313" key="7">
    <source>
        <dbReference type="Proteomes" id="UP000653730"/>
    </source>
</evidence>
<protein>
    <submittedName>
        <fullName evidence="6">Aconitate hydratase</fullName>
        <ecNumber evidence="6">4.2.1.3</ecNumber>
    </submittedName>
</protein>
<feature type="domain" description="Aconitase A/isopropylmalate dehydratase small subunit swivel" evidence="5">
    <location>
        <begin position="515"/>
        <end position="585"/>
    </location>
</feature>
<dbReference type="GO" id="GO:0003994">
    <property type="term" value="F:aconitate hydratase activity"/>
    <property type="evidence" value="ECO:0007669"/>
    <property type="project" value="UniProtKB-EC"/>
</dbReference>
<comment type="caution">
    <text evidence="6">The sequence shown here is derived from an EMBL/GenBank/DDBJ whole genome shotgun (WGS) entry which is preliminary data.</text>
</comment>
<dbReference type="SUPFAM" id="SSF53732">
    <property type="entry name" value="Aconitase iron-sulfur domain"/>
    <property type="match status" value="1"/>
</dbReference>
<gene>
    <name evidence="6" type="ORF">IBL28_21245</name>
</gene>
<keyword evidence="2" id="KW-0408">Iron</keyword>
<evidence type="ECO:0000313" key="6">
    <source>
        <dbReference type="EMBL" id="MBC9798507.1"/>
    </source>
</evidence>
<dbReference type="InterPro" id="IPR015931">
    <property type="entry name" value="Acnase/IPM_dHydase_lsu_aba_1/3"/>
</dbReference>
<dbReference type="GO" id="GO:0005829">
    <property type="term" value="C:cytosol"/>
    <property type="evidence" value="ECO:0007669"/>
    <property type="project" value="TreeGrafter"/>
</dbReference>
<reference evidence="6 7" key="1">
    <citation type="submission" date="2020-09" db="EMBL/GenBank/DDBJ databases">
        <title>Sinomicrobium weinanense sp. nov., a halophilic bacteria isolated from saline-alkali soil.</title>
        <authorList>
            <person name="Wu P."/>
            <person name="Ren H."/>
            <person name="Mei Y."/>
            <person name="Liang Y."/>
            <person name="Chen Z."/>
        </authorList>
    </citation>
    <scope>NUCLEOTIDE SEQUENCE [LARGE SCALE GENOMIC DNA]</scope>
    <source>
        <strain evidence="6 7">FJxs</strain>
    </source>
</reference>
<dbReference type="RefSeq" id="WP_187967623.1">
    <property type="nucleotide sequence ID" value="NZ_JACVDC010000125.1"/>
</dbReference>
<dbReference type="InterPro" id="IPR000573">
    <property type="entry name" value="AconitaseA/IPMdHydase_ssu_swvl"/>
</dbReference>
<dbReference type="SUPFAM" id="SSF52016">
    <property type="entry name" value="LeuD/IlvD-like"/>
    <property type="match status" value="1"/>
</dbReference>
<dbReference type="Proteomes" id="UP000653730">
    <property type="component" value="Unassembled WGS sequence"/>
</dbReference>
<organism evidence="6 7">
    <name type="scientific">Sinomicrobium weinanense</name>
    <dbReference type="NCBI Taxonomy" id="2842200"/>
    <lineage>
        <taxon>Bacteria</taxon>
        <taxon>Pseudomonadati</taxon>
        <taxon>Bacteroidota</taxon>
        <taxon>Flavobacteriia</taxon>
        <taxon>Flavobacteriales</taxon>
        <taxon>Flavobacteriaceae</taxon>
        <taxon>Sinomicrobium</taxon>
    </lineage>
</organism>
<dbReference type="NCBIfam" id="TIGR01342">
    <property type="entry name" value="acon_putative"/>
    <property type="match status" value="1"/>
</dbReference>
<dbReference type="GO" id="GO:0051539">
    <property type="term" value="F:4 iron, 4 sulfur cluster binding"/>
    <property type="evidence" value="ECO:0007669"/>
    <property type="project" value="TreeGrafter"/>
</dbReference>
<dbReference type="EC" id="4.2.1.3" evidence="6"/>
<dbReference type="InterPro" id="IPR006250">
    <property type="entry name" value="Aconitase_put"/>
</dbReference>
<evidence type="ECO:0000259" key="4">
    <source>
        <dbReference type="Pfam" id="PF00330"/>
    </source>
</evidence>
<name>A0A926JWK0_9FLAO</name>
<keyword evidence="1" id="KW-0479">Metal-binding</keyword>
<dbReference type="Pfam" id="PF00694">
    <property type="entry name" value="Aconitase_C"/>
    <property type="match status" value="1"/>
</dbReference>
<evidence type="ECO:0000259" key="5">
    <source>
        <dbReference type="Pfam" id="PF00694"/>
    </source>
</evidence>
<dbReference type="InterPro" id="IPR036008">
    <property type="entry name" value="Aconitase_4Fe-4S_dom"/>
</dbReference>
<dbReference type="PANTHER" id="PTHR43160:SF3">
    <property type="entry name" value="ACONITATE HYDRATASE, MITOCHONDRIAL"/>
    <property type="match status" value="1"/>
</dbReference>
<keyword evidence="3" id="KW-0411">Iron-sulfur</keyword>
<accession>A0A926JWK0</accession>
<keyword evidence="6" id="KW-0456">Lyase</keyword>
<dbReference type="InterPro" id="IPR015928">
    <property type="entry name" value="Aconitase/3IPM_dehydase_swvl"/>
</dbReference>
<keyword evidence="7" id="KW-1185">Reference proteome</keyword>
<dbReference type="Pfam" id="PF00330">
    <property type="entry name" value="Aconitase"/>
    <property type="match status" value="1"/>
</dbReference>
<dbReference type="GO" id="GO:0046872">
    <property type="term" value="F:metal ion binding"/>
    <property type="evidence" value="ECO:0007669"/>
    <property type="project" value="UniProtKB-KW"/>
</dbReference>
<evidence type="ECO:0000256" key="2">
    <source>
        <dbReference type="ARBA" id="ARBA00023004"/>
    </source>
</evidence>
<dbReference type="AlphaFoldDB" id="A0A926JWK0"/>
<sequence>MPALNVAQKLIRSHLIEGEMIPGKEIGLKIDQALMQDATGTLVQLELEAMNLKRAKTEVAVQYVDHNLLQTDFRNADDHLFLHSAAQKFGLWFSRPGNGVSHPVHMERFGKPGKTLVGSDSHTCAAGSLGMLAIGTGGLDVAAAIAGQPYYVKMPKVMGVKLTGTLPPWVSAKDVVLEMLRRHDVKGGVGKIIEYYGDGLKHLSAMDRHVIANMGAELGATATVFPSDEETRHFLRSQEREDDWTELKADEGAEYDLHDEIVLDELIPLIALPTSPGNVVPVREVEGKPISQVVIGSSANPGLRDFWIAAEIVKDKFASPDVSFDINPTSRQIIQNMIDNRAFANLIKAGARFHQSGCMGCIGMGQAPASGTISLRTMPRNFPDRSGTKDDQVHLCSPETAAASALTGKITDPRDMEKLYGMTYPEYRSPEKEIINTDMLVAPPENGEGIVLKKGPNIKSLPQISPLRDNYEVPVLLKMGDNISTDEILKAGAEVLPFRSNLPEISKFAYIVIDETFYDRAMKSKEEFGGHIVVAADNYAQGSSREHAAIAPKYLGQVAVIAKSYARIAWQNLVNFGILPLEFVNNNDYDKIDQGDMVGFKNLVANVKNREDIEVKIVKKDGKTLTVPTKHSLSDRQIRVLLVGGIINDFKQKLAD</sequence>
<proteinExistence type="predicted"/>
<evidence type="ECO:0000256" key="3">
    <source>
        <dbReference type="ARBA" id="ARBA00023014"/>
    </source>
</evidence>
<dbReference type="PANTHER" id="PTHR43160">
    <property type="entry name" value="ACONITATE HYDRATASE B"/>
    <property type="match status" value="1"/>
</dbReference>
<dbReference type="EMBL" id="JACVDC010000125">
    <property type="protein sequence ID" value="MBC9798507.1"/>
    <property type="molecule type" value="Genomic_DNA"/>
</dbReference>
<dbReference type="Gene3D" id="3.30.499.10">
    <property type="entry name" value="Aconitase, domain 3"/>
    <property type="match status" value="2"/>
</dbReference>
<dbReference type="InterPro" id="IPR001030">
    <property type="entry name" value="Acoase/IPM_deHydtase_lsu_aba"/>
</dbReference>
<dbReference type="PRINTS" id="PR00415">
    <property type="entry name" value="ACONITASE"/>
</dbReference>
<dbReference type="Gene3D" id="3.20.19.10">
    <property type="entry name" value="Aconitase, domain 4"/>
    <property type="match status" value="1"/>
</dbReference>
<dbReference type="GO" id="GO:0006099">
    <property type="term" value="P:tricarboxylic acid cycle"/>
    <property type="evidence" value="ECO:0007669"/>
    <property type="project" value="TreeGrafter"/>
</dbReference>
<evidence type="ECO:0000256" key="1">
    <source>
        <dbReference type="ARBA" id="ARBA00022723"/>
    </source>
</evidence>
<dbReference type="NCBIfam" id="NF005558">
    <property type="entry name" value="PRK07229.1"/>
    <property type="match status" value="1"/>
</dbReference>
<dbReference type="InterPro" id="IPR050926">
    <property type="entry name" value="Aconitase/IPM_isomerase"/>
</dbReference>
<feature type="domain" description="Aconitase/3-isopropylmalate dehydratase large subunit alpha/beta/alpha" evidence="4">
    <location>
        <begin position="10"/>
        <end position="285"/>
    </location>
</feature>